<evidence type="ECO:0000313" key="9">
    <source>
        <dbReference type="Proteomes" id="UP000018201"/>
    </source>
</evidence>
<feature type="transmembrane region" description="Helical" evidence="7">
    <location>
        <begin position="98"/>
        <end position="119"/>
    </location>
</feature>
<protein>
    <submittedName>
        <fullName evidence="8">LEM3 / CDC50 family protein, putative</fullName>
    </submittedName>
</protein>
<dbReference type="EMBL" id="HG692731">
    <property type="protein sequence ID" value="CDI84297.1"/>
    <property type="molecule type" value="Genomic_DNA"/>
</dbReference>
<evidence type="ECO:0000256" key="5">
    <source>
        <dbReference type="ARBA" id="ARBA00023136"/>
    </source>
</evidence>
<keyword evidence="5 7" id="KW-0472">Membrane</keyword>
<sequence>MPRQRVTPAASVVHHDSLSHEGQGYDEPVDQSESPDASASPNQEFPRPRVARECSGCSDGVKRSCGCGRCYCCSRAALDDFMQQRMSAWEPLLTPRRILFVLFGVGVVFLVLGLVILLVNSGIVECKVNYTDMVGDLILKIDASTCTDTSITEITGDVLLYYELSNYFQNHRHFMKSRSDKQLEGKVYTAASDVRTACDPRVESLDGRVLHPCGLSAGAVFTDVFSAVGEDQMTEIELDESREAICWDWDLSTFKNPSEEEMNAAASQVDFWLFNQTYATALHMDKPGNAYLPAACLPQPVFFLLPLEKPLLFAVDTASSQSYRQRQALLNQGGGGGGGGGGGHCQFKERSSDAGFVVGRSYVFPGYCLSGGGERLSAVLWRSLLLSQEKPEAFGGRILAAESTVFIEKWRLLATQLDVPLLPRPSCTGN</sequence>
<dbReference type="GO" id="GO:0005794">
    <property type="term" value="C:Golgi apparatus"/>
    <property type="evidence" value="ECO:0007669"/>
    <property type="project" value="TreeGrafter"/>
</dbReference>
<reference evidence="8" key="2">
    <citation type="submission" date="2013-10" db="EMBL/GenBank/DDBJ databases">
        <authorList>
            <person name="Aslett M."/>
        </authorList>
    </citation>
    <scope>NUCLEOTIDE SEQUENCE [LARGE SCALE GENOMIC DNA]</scope>
    <source>
        <strain evidence="8">Houghton</strain>
    </source>
</reference>
<evidence type="ECO:0000256" key="6">
    <source>
        <dbReference type="SAM" id="MobiDB-lite"/>
    </source>
</evidence>
<evidence type="ECO:0000256" key="2">
    <source>
        <dbReference type="ARBA" id="ARBA00009457"/>
    </source>
</evidence>
<evidence type="ECO:0000256" key="1">
    <source>
        <dbReference type="ARBA" id="ARBA00004141"/>
    </source>
</evidence>
<dbReference type="Pfam" id="PF03381">
    <property type="entry name" value="CDC50"/>
    <property type="match status" value="1"/>
</dbReference>
<keyword evidence="4 7" id="KW-1133">Transmembrane helix</keyword>
<evidence type="ECO:0000256" key="7">
    <source>
        <dbReference type="SAM" id="Phobius"/>
    </source>
</evidence>
<organism evidence="8 9">
    <name type="scientific">Eimeria praecox</name>
    <dbReference type="NCBI Taxonomy" id="51316"/>
    <lineage>
        <taxon>Eukaryota</taxon>
        <taxon>Sar</taxon>
        <taxon>Alveolata</taxon>
        <taxon>Apicomplexa</taxon>
        <taxon>Conoidasida</taxon>
        <taxon>Coccidia</taxon>
        <taxon>Eucoccidiorida</taxon>
        <taxon>Eimeriorina</taxon>
        <taxon>Eimeriidae</taxon>
        <taxon>Eimeria</taxon>
    </lineage>
</organism>
<evidence type="ECO:0000313" key="8">
    <source>
        <dbReference type="EMBL" id="CDI84297.1"/>
    </source>
</evidence>
<proteinExistence type="inferred from homology"/>
<gene>
    <name evidence="8" type="ORF">EPH_0012330</name>
</gene>
<accession>U6GXG8</accession>
<comment type="subcellular location">
    <subcellularLocation>
        <location evidence="1">Membrane</location>
        <topology evidence="1">Multi-pass membrane protein</topology>
    </subcellularLocation>
</comment>
<reference evidence="8" key="1">
    <citation type="submission" date="2013-10" db="EMBL/GenBank/DDBJ databases">
        <title>Genomic analysis of the causative agents of coccidiosis in chickens.</title>
        <authorList>
            <person name="Reid A.J."/>
            <person name="Blake D."/>
            <person name="Billington K."/>
            <person name="Browne H."/>
            <person name="Dunn M."/>
            <person name="Hung S."/>
            <person name="Kawahara F."/>
            <person name="Miranda-Saavedra D."/>
            <person name="Mourier T."/>
            <person name="Nagra H."/>
            <person name="Otto T.D."/>
            <person name="Rawlings N."/>
            <person name="Sanchez A."/>
            <person name="Sanders M."/>
            <person name="Subramaniam C."/>
            <person name="Tay Y."/>
            <person name="Dear P."/>
            <person name="Doerig C."/>
            <person name="Gruber A."/>
            <person name="Parkinson J."/>
            <person name="Shirley M."/>
            <person name="Wan K.L."/>
            <person name="Berriman M."/>
            <person name="Tomley F."/>
            <person name="Pain A."/>
        </authorList>
    </citation>
    <scope>NUCLEOTIDE SEQUENCE [LARGE SCALE GENOMIC DNA]</scope>
    <source>
        <strain evidence="8">Houghton</strain>
    </source>
</reference>
<dbReference type="GO" id="GO:0005783">
    <property type="term" value="C:endoplasmic reticulum"/>
    <property type="evidence" value="ECO:0007669"/>
    <property type="project" value="TreeGrafter"/>
</dbReference>
<dbReference type="PANTHER" id="PTHR10926">
    <property type="entry name" value="CELL CYCLE CONTROL PROTEIN 50"/>
    <property type="match status" value="1"/>
</dbReference>
<comment type="similarity">
    <text evidence="2">Belongs to the CDC50/LEM3 family.</text>
</comment>
<keyword evidence="9" id="KW-1185">Reference proteome</keyword>
<dbReference type="PANTHER" id="PTHR10926:SF0">
    <property type="entry name" value="CDC50, ISOFORM A"/>
    <property type="match status" value="1"/>
</dbReference>
<feature type="compositionally biased region" description="Polar residues" evidence="6">
    <location>
        <begin position="31"/>
        <end position="43"/>
    </location>
</feature>
<feature type="region of interest" description="Disordered" evidence="6">
    <location>
        <begin position="1"/>
        <end position="49"/>
    </location>
</feature>
<dbReference type="GO" id="GO:0005886">
    <property type="term" value="C:plasma membrane"/>
    <property type="evidence" value="ECO:0007669"/>
    <property type="project" value="TreeGrafter"/>
</dbReference>
<evidence type="ECO:0000256" key="3">
    <source>
        <dbReference type="ARBA" id="ARBA00022692"/>
    </source>
</evidence>
<dbReference type="OrthoDB" id="340608at2759"/>
<name>U6GXG8_9EIME</name>
<keyword evidence="3 7" id="KW-0812">Transmembrane</keyword>
<dbReference type="InterPro" id="IPR005045">
    <property type="entry name" value="CDC50/LEM3_fam"/>
</dbReference>
<dbReference type="VEuPathDB" id="ToxoDB:EPH_0012330"/>
<dbReference type="Proteomes" id="UP000018201">
    <property type="component" value="Unassembled WGS sequence"/>
</dbReference>
<evidence type="ECO:0000256" key="4">
    <source>
        <dbReference type="ARBA" id="ARBA00022989"/>
    </source>
</evidence>
<dbReference type="AlphaFoldDB" id="U6GXG8"/>